<protein>
    <recommendedName>
        <fullName evidence="2">Ubiquitin-like domain-containing protein</fullName>
    </recommendedName>
</protein>
<dbReference type="Gene3D" id="3.10.20.90">
    <property type="entry name" value="Phosphatidylinositol 3-kinase Catalytic Subunit, Chain A, domain 1"/>
    <property type="match status" value="1"/>
</dbReference>
<dbReference type="Gene3D" id="1.10.286.70">
    <property type="entry name" value="Get5 dimerization domain"/>
    <property type="match status" value="1"/>
</dbReference>
<dbReference type="InterPro" id="IPR029071">
    <property type="entry name" value="Ubiquitin-like_domsf"/>
</dbReference>
<proteinExistence type="predicted"/>
<feature type="region of interest" description="Disordered" evidence="1">
    <location>
        <begin position="36"/>
        <end position="65"/>
    </location>
</feature>
<dbReference type="Proteomes" id="UP000276215">
    <property type="component" value="Unassembled WGS sequence"/>
</dbReference>
<evidence type="ECO:0000256" key="1">
    <source>
        <dbReference type="SAM" id="MobiDB-lite"/>
    </source>
</evidence>
<feature type="domain" description="Ubiquitin-like" evidence="2">
    <location>
        <begin position="65"/>
        <end position="143"/>
    </location>
</feature>
<organism evidence="3 4">
    <name type="scientific">Choiromyces venosus 120613-1</name>
    <dbReference type="NCBI Taxonomy" id="1336337"/>
    <lineage>
        <taxon>Eukaryota</taxon>
        <taxon>Fungi</taxon>
        <taxon>Dikarya</taxon>
        <taxon>Ascomycota</taxon>
        <taxon>Pezizomycotina</taxon>
        <taxon>Pezizomycetes</taxon>
        <taxon>Pezizales</taxon>
        <taxon>Tuberaceae</taxon>
        <taxon>Choiromyces</taxon>
    </lineage>
</organism>
<dbReference type="OrthoDB" id="5366541at2759"/>
<gene>
    <name evidence="3" type="ORF">L873DRAFT_314521</name>
</gene>
<dbReference type="Pfam" id="PF17183">
    <property type="entry name" value="Get5_C"/>
    <property type="match status" value="1"/>
</dbReference>
<sequence>MTELSFTKKFLSTLSSRSIRVNADFCEDARKLPARTPYTLPKTAKPKSKKAPPVSPSDTPSIPTANITLRSLRGTTIIHSLPATPLSTTIISLKHQLSTAAKIPIDKIKLLLKGKVLGDLKTLEEVGVKAGEEEVVVSVMVMGGGKEEGKKGEEGKEEGGQAVVDEAFWGDLKGWLDSRVGKELAVEMVGVFRGGWGAK</sequence>
<dbReference type="InterPro" id="IPR024737">
    <property type="entry name" value="Get5_N"/>
</dbReference>
<dbReference type="PROSITE" id="PS50053">
    <property type="entry name" value="UBIQUITIN_2"/>
    <property type="match status" value="1"/>
</dbReference>
<evidence type="ECO:0000313" key="3">
    <source>
        <dbReference type="EMBL" id="RPA91376.1"/>
    </source>
</evidence>
<dbReference type="EMBL" id="ML120498">
    <property type="protein sequence ID" value="RPA91376.1"/>
    <property type="molecule type" value="Genomic_DNA"/>
</dbReference>
<evidence type="ECO:0000259" key="2">
    <source>
        <dbReference type="PROSITE" id="PS50053"/>
    </source>
</evidence>
<dbReference type="SMART" id="SM00213">
    <property type="entry name" value="UBQ"/>
    <property type="match status" value="1"/>
</dbReference>
<dbReference type="STRING" id="1336337.A0A3N4IZS7"/>
<keyword evidence="4" id="KW-1185">Reference proteome</keyword>
<evidence type="ECO:0000313" key="4">
    <source>
        <dbReference type="Proteomes" id="UP000276215"/>
    </source>
</evidence>
<dbReference type="Pfam" id="PF12754">
    <property type="entry name" value="Get5_N"/>
    <property type="match status" value="1"/>
</dbReference>
<accession>A0A3N4IZS7</accession>
<dbReference type="InterPro" id="IPR000626">
    <property type="entry name" value="Ubiquitin-like_dom"/>
</dbReference>
<dbReference type="SUPFAM" id="SSF54236">
    <property type="entry name" value="Ubiquitin-like"/>
    <property type="match status" value="1"/>
</dbReference>
<dbReference type="AlphaFoldDB" id="A0A3N4IZS7"/>
<name>A0A3N4IZS7_9PEZI</name>
<reference evidence="3 4" key="1">
    <citation type="journal article" date="2018" name="Nat. Ecol. Evol.">
        <title>Pezizomycetes genomes reveal the molecular basis of ectomycorrhizal truffle lifestyle.</title>
        <authorList>
            <person name="Murat C."/>
            <person name="Payen T."/>
            <person name="Noel B."/>
            <person name="Kuo A."/>
            <person name="Morin E."/>
            <person name="Chen J."/>
            <person name="Kohler A."/>
            <person name="Krizsan K."/>
            <person name="Balestrini R."/>
            <person name="Da Silva C."/>
            <person name="Montanini B."/>
            <person name="Hainaut M."/>
            <person name="Levati E."/>
            <person name="Barry K.W."/>
            <person name="Belfiori B."/>
            <person name="Cichocki N."/>
            <person name="Clum A."/>
            <person name="Dockter R.B."/>
            <person name="Fauchery L."/>
            <person name="Guy J."/>
            <person name="Iotti M."/>
            <person name="Le Tacon F."/>
            <person name="Lindquist E.A."/>
            <person name="Lipzen A."/>
            <person name="Malagnac F."/>
            <person name="Mello A."/>
            <person name="Molinier V."/>
            <person name="Miyauchi S."/>
            <person name="Poulain J."/>
            <person name="Riccioni C."/>
            <person name="Rubini A."/>
            <person name="Sitrit Y."/>
            <person name="Splivallo R."/>
            <person name="Traeger S."/>
            <person name="Wang M."/>
            <person name="Zifcakova L."/>
            <person name="Wipf D."/>
            <person name="Zambonelli A."/>
            <person name="Paolocci F."/>
            <person name="Nowrousian M."/>
            <person name="Ottonello S."/>
            <person name="Baldrian P."/>
            <person name="Spatafora J.W."/>
            <person name="Henrissat B."/>
            <person name="Nagy L.G."/>
            <person name="Aury J.M."/>
            <person name="Wincker P."/>
            <person name="Grigoriev I.V."/>
            <person name="Bonfante P."/>
            <person name="Martin F.M."/>
        </authorList>
    </citation>
    <scope>NUCLEOTIDE SEQUENCE [LARGE SCALE GENOMIC DNA]</scope>
    <source>
        <strain evidence="3 4">120613-1</strain>
    </source>
</reference>
<dbReference type="InterPro" id="IPR049256">
    <property type="entry name" value="Get5_C"/>
</dbReference>